<keyword evidence="1" id="KW-0812">Transmembrane</keyword>
<keyword evidence="1" id="KW-0472">Membrane</keyword>
<dbReference type="Proteomes" id="UP000006735">
    <property type="component" value="Chromosome"/>
</dbReference>
<evidence type="ECO:0000313" key="2">
    <source>
        <dbReference type="EMBL" id="AAW77339.1"/>
    </source>
</evidence>
<dbReference type="KEGG" id="xoo:XOO4085"/>
<gene>
    <name evidence="2" type="ordered locus">XOO4085</name>
</gene>
<dbReference type="AlphaFoldDB" id="Q5GVD4"/>
<keyword evidence="1" id="KW-1133">Transmembrane helix</keyword>
<protein>
    <submittedName>
        <fullName evidence="2">Uncharacterized protein</fullName>
    </submittedName>
</protein>
<evidence type="ECO:0000256" key="1">
    <source>
        <dbReference type="SAM" id="Phobius"/>
    </source>
</evidence>
<organism evidence="2 3">
    <name type="scientific">Xanthomonas oryzae pv. oryzae (strain KACC10331 / KXO85)</name>
    <dbReference type="NCBI Taxonomy" id="291331"/>
    <lineage>
        <taxon>Bacteria</taxon>
        <taxon>Pseudomonadati</taxon>
        <taxon>Pseudomonadota</taxon>
        <taxon>Gammaproteobacteria</taxon>
        <taxon>Lysobacterales</taxon>
        <taxon>Lysobacteraceae</taxon>
        <taxon>Xanthomonas</taxon>
    </lineage>
</organism>
<dbReference type="EMBL" id="AE013598">
    <property type="protein sequence ID" value="AAW77339.1"/>
    <property type="molecule type" value="Genomic_DNA"/>
</dbReference>
<name>Q5GVD4_XANOR</name>
<feature type="transmembrane region" description="Helical" evidence="1">
    <location>
        <begin position="105"/>
        <end position="124"/>
    </location>
</feature>
<feature type="transmembrane region" description="Helical" evidence="1">
    <location>
        <begin position="145"/>
        <end position="163"/>
    </location>
</feature>
<evidence type="ECO:0000313" key="3">
    <source>
        <dbReference type="Proteomes" id="UP000006735"/>
    </source>
</evidence>
<feature type="transmembrane region" description="Helical" evidence="1">
    <location>
        <begin position="169"/>
        <end position="186"/>
    </location>
</feature>
<reference evidence="2 3" key="1">
    <citation type="journal article" date="2005" name="Nucleic Acids Res.">
        <title>The genome sequence of Xanthomonas oryzae pathovar oryzae KACC10331, the bacterial blight pathogen of rice.</title>
        <authorList>
            <person name="Lee B.M."/>
            <person name="Park Y.J."/>
            <person name="Park D.S."/>
            <person name="Kang H.W."/>
            <person name="Kim J.G."/>
            <person name="Song E.S."/>
            <person name="Park I.C."/>
            <person name="Yoon U.H."/>
            <person name="Hahn J.H."/>
            <person name="Koo B.S."/>
            <person name="Lee G.B."/>
            <person name="Kim H."/>
            <person name="Park H.S."/>
            <person name="Yoon K.O."/>
            <person name="Kim J.H."/>
            <person name="Jung C.H."/>
            <person name="Koh N.H."/>
            <person name="Seo J.S."/>
            <person name="Go S.J."/>
        </authorList>
    </citation>
    <scope>NUCLEOTIDE SEQUENCE [LARGE SCALE GENOMIC DNA]</scope>
    <source>
        <strain evidence="3">KACC10331 / KXO85</strain>
    </source>
</reference>
<proteinExistence type="predicted"/>
<sequence>MSSADAAAQRGIGDWEFVQADVGSCFCESRISNLQSPTCTDGWMSNADGREPPTLYLTSAHSDVWREGDVLVCTPGANLPPRCIKCNAPADMTSRRYIFHWHHPVIYLALLMGVLPYVILAIVLRKRSAHALTLCAQHERRRVRYVAITMTSVLGFLVCGLSLQSEFRWLIGTCMVAAMLVIGRFGSRVLSVQSIDPQQARYLGACEDFLRTLPPAP</sequence>
<keyword evidence="3" id="KW-1185">Reference proteome</keyword>
<dbReference type="STRING" id="291331.XOO4085"/>
<accession>Q5GVD4</accession>
<dbReference type="HOGENOM" id="CLU_1539426_0_0_6"/>